<proteinExistence type="predicted"/>
<organism evidence="1">
    <name type="scientific">Anguilla anguilla</name>
    <name type="common">European freshwater eel</name>
    <name type="synonym">Muraena anguilla</name>
    <dbReference type="NCBI Taxonomy" id="7936"/>
    <lineage>
        <taxon>Eukaryota</taxon>
        <taxon>Metazoa</taxon>
        <taxon>Chordata</taxon>
        <taxon>Craniata</taxon>
        <taxon>Vertebrata</taxon>
        <taxon>Euteleostomi</taxon>
        <taxon>Actinopterygii</taxon>
        <taxon>Neopterygii</taxon>
        <taxon>Teleostei</taxon>
        <taxon>Anguilliformes</taxon>
        <taxon>Anguillidae</taxon>
        <taxon>Anguilla</taxon>
    </lineage>
</organism>
<protein>
    <submittedName>
        <fullName evidence="1">Uncharacterized protein</fullName>
    </submittedName>
</protein>
<evidence type="ECO:0000313" key="1">
    <source>
        <dbReference type="EMBL" id="JAH34092.1"/>
    </source>
</evidence>
<name>A0A0E9RYV9_ANGAN</name>
<dbReference type="EMBL" id="GBXM01074485">
    <property type="protein sequence ID" value="JAH34092.1"/>
    <property type="molecule type" value="Transcribed_RNA"/>
</dbReference>
<sequence>MEPPAPVCSHRQLTSKHLKVAEKSAKLTYRLLPNRLTDFLQTHNYFRSIPPTGTKRRPLT</sequence>
<accession>A0A0E9RYV9</accession>
<reference evidence="1" key="2">
    <citation type="journal article" date="2015" name="Fish Shellfish Immunol.">
        <title>Early steps in the European eel (Anguilla anguilla)-Vibrio vulnificus interaction in the gills: Role of the RtxA13 toxin.</title>
        <authorList>
            <person name="Callol A."/>
            <person name="Pajuelo D."/>
            <person name="Ebbesson L."/>
            <person name="Teles M."/>
            <person name="MacKenzie S."/>
            <person name="Amaro C."/>
        </authorList>
    </citation>
    <scope>NUCLEOTIDE SEQUENCE</scope>
</reference>
<reference evidence="1" key="1">
    <citation type="submission" date="2014-11" db="EMBL/GenBank/DDBJ databases">
        <authorList>
            <person name="Amaro Gonzalez C."/>
        </authorList>
    </citation>
    <scope>NUCLEOTIDE SEQUENCE</scope>
</reference>
<dbReference type="AlphaFoldDB" id="A0A0E9RYV9"/>